<evidence type="ECO:0000313" key="2">
    <source>
        <dbReference type="EMBL" id="ABG63120.1"/>
    </source>
</evidence>
<proteinExistence type="predicted"/>
<dbReference type="Gene3D" id="3.10.620.30">
    <property type="match status" value="1"/>
</dbReference>
<dbReference type="HOGENOM" id="CLU_092032_1_1_5"/>
<dbReference type="KEGG" id="mes:Meso_1726"/>
<gene>
    <name evidence="2" type="ordered locus">Meso_1726</name>
</gene>
<dbReference type="eggNOG" id="COG3672">
    <property type="taxonomic scope" value="Bacteria"/>
</dbReference>
<dbReference type="InterPro" id="IPR010319">
    <property type="entry name" value="Transglutaminase-like_Cys_pept"/>
</dbReference>
<name>Q11HK5_CHESB</name>
<feature type="chain" id="PRO_5004180271" evidence="1">
    <location>
        <begin position="25"/>
        <end position="202"/>
    </location>
</feature>
<dbReference type="EMBL" id="CP000390">
    <property type="protein sequence ID" value="ABG63120.1"/>
    <property type="molecule type" value="Genomic_DNA"/>
</dbReference>
<evidence type="ECO:0000256" key="1">
    <source>
        <dbReference type="SAM" id="SignalP"/>
    </source>
</evidence>
<organism evidence="2">
    <name type="scientific">Chelativorans sp. (strain BNC1)</name>
    <dbReference type="NCBI Taxonomy" id="266779"/>
    <lineage>
        <taxon>Bacteria</taxon>
        <taxon>Pseudomonadati</taxon>
        <taxon>Pseudomonadota</taxon>
        <taxon>Alphaproteobacteria</taxon>
        <taxon>Hyphomicrobiales</taxon>
        <taxon>Phyllobacteriaceae</taxon>
        <taxon>Chelativorans</taxon>
    </lineage>
</organism>
<protein>
    <submittedName>
        <fullName evidence="2">Transglutaminase-like cysteine peptidase, BTLCP</fullName>
    </submittedName>
</protein>
<dbReference type="PANTHER" id="PTHR39327">
    <property type="match status" value="1"/>
</dbReference>
<dbReference type="AlphaFoldDB" id="Q11HK5"/>
<dbReference type="OrthoDB" id="7206808at2"/>
<keyword evidence="1" id="KW-0732">Signal</keyword>
<dbReference type="STRING" id="266779.Meso_1726"/>
<reference evidence="2" key="1">
    <citation type="submission" date="2006-06" db="EMBL/GenBank/DDBJ databases">
        <title>Complete sequence of chromosome of Chelativorans sp. BNC1.</title>
        <authorList>
            <consortium name="US DOE Joint Genome Institute"/>
            <person name="Copeland A."/>
            <person name="Lucas S."/>
            <person name="Lapidus A."/>
            <person name="Barry K."/>
            <person name="Detter J.C."/>
            <person name="Glavina del Rio T."/>
            <person name="Hammon N."/>
            <person name="Israni S."/>
            <person name="Dalin E."/>
            <person name="Tice H."/>
            <person name="Pitluck S."/>
            <person name="Chertkov O."/>
            <person name="Brettin T."/>
            <person name="Bruce D."/>
            <person name="Han C."/>
            <person name="Tapia R."/>
            <person name="Gilna P."/>
            <person name="Schmutz J."/>
            <person name="Larimer F."/>
            <person name="Land M."/>
            <person name="Hauser L."/>
            <person name="Kyrpides N."/>
            <person name="Mikhailova N."/>
            <person name="Richardson P."/>
        </authorList>
    </citation>
    <scope>NUCLEOTIDE SEQUENCE</scope>
    <source>
        <strain evidence="2">BNC1</strain>
    </source>
</reference>
<sequence length="202" mass="22537" precursor="true">MQLEKGLPLFAGLLFVSLATVAHSAGDFMPTGEITSQPVGHYEFCRRAPAECRQQNANPTPVELTRDLWALLVEINNTVNTSVMPSTDKDLWGVEEFWSYPDIYGDCEDYVLEKRRLLIKAGIPASDLLVTVVRQPNGDGHAVLTVNTSMGDFILDNMEPRILRWSETEYQFLKRQSARDASRWVSISDGRATAVGSISTSR</sequence>
<accession>Q11HK5</accession>
<dbReference type="PANTHER" id="PTHR39327:SF1">
    <property type="entry name" value="BLR5470 PROTEIN"/>
    <property type="match status" value="1"/>
</dbReference>
<feature type="signal peptide" evidence="1">
    <location>
        <begin position="1"/>
        <end position="24"/>
    </location>
</feature>
<dbReference type="Pfam" id="PF06035">
    <property type="entry name" value="Peptidase_C93"/>
    <property type="match status" value="1"/>
</dbReference>